<evidence type="ECO:0000313" key="2">
    <source>
        <dbReference type="EMBL" id="KAK3324605.1"/>
    </source>
</evidence>
<dbReference type="PANTHER" id="PTHR28058">
    <property type="entry name" value="37S RIBOSOMAL PROTEIN MRP51, MITOCHONDRIAL"/>
    <property type="match status" value="1"/>
</dbReference>
<feature type="region of interest" description="Disordered" evidence="1">
    <location>
        <begin position="429"/>
        <end position="477"/>
    </location>
</feature>
<feature type="compositionally biased region" description="Low complexity" evidence="1">
    <location>
        <begin position="444"/>
        <end position="461"/>
    </location>
</feature>
<keyword evidence="2" id="KW-0687">Ribonucleoprotein</keyword>
<evidence type="ECO:0000256" key="1">
    <source>
        <dbReference type="SAM" id="MobiDB-lite"/>
    </source>
</evidence>
<evidence type="ECO:0000313" key="3">
    <source>
        <dbReference type="Proteomes" id="UP001286456"/>
    </source>
</evidence>
<dbReference type="GO" id="GO:0005763">
    <property type="term" value="C:mitochondrial small ribosomal subunit"/>
    <property type="evidence" value="ECO:0007669"/>
    <property type="project" value="TreeGrafter"/>
</dbReference>
<dbReference type="InterPro" id="IPR016712">
    <property type="entry name" value="Rbsml_bS1m-like"/>
</dbReference>
<dbReference type="PANTHER" id="PTHR28058:SF1">
    <property type="entry name" value="SMALL RIBOSOMAL SUBUNIT PROTEIN BS1M"/>
    <property type="match status" value="1"/>
</dbReference>
<keyword evidence="3" id="KW-1185">Reference proteome</keyword>
<comment type="caution">
    <text evidence="2">The sequence shown here is derived from an EMBL/GenBank/DDBJ whole genome shotgun (WGS) entry which is preliminary data.</text>
</comment>
<feature type="region of interest" description="Disordered" evidence="1">
    <location>
        <begin position="18"/>
        <end position="74"/>
    </location>
</feature>
<reference evidence="2" key="2">
    <citation type="submission" date="2023-06" db="EMBL/GenBank/DDBJ databases">
        <authorList>
            <consortium name="Lawrence Berkeley National Laboratory"/>
            <person name="Haridas S."/>
            <person name="Hensen N."/>
            <person name="Bonometti L."/>
            <person name="Westerberg I."/>
            <person name="Brannstrom I.O."/>
            <person name="Guillou S."/>
            <person name="Cros-Aarteil S."/>
            <person name="Calhoun S."/>
            <person name="Kuo A."/>
            <person name="Mondo S."/>
            <person name="Pangilinan J."/>
            <person name="Riley R."/>
            <person name="Labutti K."/>
            <person name="Andreopoulos B."/>
            <person name="Lipzen A."/>
            <person name="Chen C."/>
            <person name="Yanf M."/>
            <person name="Daum C."/>
            <person name="Ng V."/>
            <person name="Clum A."/>
            <person name="Steindorff A."/>
            <person name="Ohm R."/>
            <person name="Martin F."/>
            <person name="Silar P."/>
            <person name="Natvig D."/>
            <person name="Lalanne C."/>
            <person name="Gautier V."/>
            <person name="Ament-Velasquez S.L."/>
            <person name="Kruys A."/>
            <person name="Hutchinson M.I."/>
            <person name="Powell A.J."/>
            <person name="Barry K."/>
            <person name="Miller A.N."/>
            <person name="Grigoriev I.V."/>
            <person name="Debuchy R."/>
            <person name="Gladieux P."/>
            <person name="Thoren M.H."/>
            <person name="Johannesson H."/>
        </authorList>
    </citation>
    <scope>NUCLEOTIDE SEQUENCE</scope>
    <source>
        <strain evidence="2">SMH4131-1</strain>
    </source>
</reference>
<reference evidence="2" key="1">
    <citation type="journal article" date="2023" name="Mol. Phylogenet. Evol.">
        <title>Genome-scale phylogeny and comparative genomics of the fungal order Sordariales.</title>
        <authorList>
            <person name="Hensen N."/>
            <person name="Bonometti L."/>
            <person name="Westerberg I."/>
            <person name="Brannstrom I.O."/>
            <person name="Guillou S."/>
            <person name="Cros-Aarteil S."/>
            <person name="Calhoun S."/>
            <person name="Haridas S."/>
            <person name="Kuo A."/>
            <person name="Mondo S."/>
            <person name="Pangilinan J."/>
            <person name="Riley R."/>
            <person name="LaButti K."/>
            <person name="Andreopoulos B."/>
            <person name="Lipzen A."/>
            <person name="Chen C."/>
            <person name="Yan M."/>
            <person name="Daum C."/>
            <person name="Ng V."/>
            <person name="Clum A."/>
            <person name="Steindorff A."/>
            <person name="Ohm R.A."/>
            <person name="Martin F."/>
            <person name="Silar P."/>
            <person name="Natvig D.O."/>
            <person name="Lalanne C."/>
            <person name="Gautier V."/>
            <person name="Ament-Velasquez S.L."/>
            <person name="Kruys A."/>
            <person name="Hutchinson M.I."/>
            <person name="Powell A.J."/>
            <person name="Barry K."/>
            <person name="Miller A.N."/>
            <person name="Grigoriev I.V."/>
            <person name="Debuchy R."/>
            <person name="Gladieux P."/>
            <person name="Hiltunen Thoren M."/>
            <person name="Johannesson H."/>
        </authorList>
    </citation>
    <scope>NUCLEOTIDE SEQUENCE</scope>
    <source>
        <strain evidence="2">SMH4131-1</strain>
    </source>
</reference>
<dbReference type="Pfam" id="PF11709">
    <property type="entry name" value="Mit_ribos_Mrp51"/>
    <property type="match status" value="1"/>
</dbReference>
<dbReference type="GO" id="GO:0003735">
    <property type="term" value="F:structural constituent of ribosome"/>
    <property type="evidence" value="ECO:0007669"/>
    <property type="project" value="TreeGrafter"/>
</dbReference>
<dbReference type="GO" id="GO:0070124">
    <property type="term" value="P:mitochondrial translational initiation"/>
    <property type="evidence" value="ECO:0007669"/>
    <property type="project" value="TreeGrafter"/>
</dbReference>
<proteinExistence type="predicted"/>
<protein>
    <submittedName>
        <fullName evidence="2">Mitochondrial ribosomal protein MRP51</fullName>
    </submittedName>
</protein>
<accession>A0AAE0MA52</accession>
<dbReference type="EMBL" id="JAUEPO010000004">
    <property type="protein sequence ID" value="KAK3324605.1"/>
    <property type="molecule type" value="Genomic_DNA"/>
</dbReference>
<name>A0AAE0MA52_9PEZI</name>
<gene>
    <name evidence="2" type="ORF">B0T19DRAFT_428935</name>
</gene>
<keyword evidence="2" id="KW-0689">Ribosomal protein</keyword>
<sequence>MASVRSVSPGGALLRSSRLFSLPRPIPPPPSASSSTNRNSDTATLGFPTHQVITTTSSSRKRGDWGLKRPLPLKSTTKSSNAMLRVRQIDSIEQVTDYTSGADHGLSLRKFQELHIPVTVPPTTLDSYSIRATSRMNLPQQSAFEEEGDFTDIDPEKAAAMQDKRWKFTGPWLAGMSQGAFNKWLAKNVKPRRPEFLQFLRTKIAQENLETAMLKAQEQGETLPATADPSSVTDEQLTDYLRKLRNDNQQLYELVGHFLDLAPLNPPTSDALAQLNSTTHVTLTQSGSPYADRGPPITHPSAGISYLKTSMYLDNHPLYGPQRAHAPMQARVINPRRSGINVTAHIGVAGFVADSPYGDTASNSRGSMSRMLDRFDPELKGGAKIWVQPNSANVDAKGRIRINVSDAKEEDRLVALELLGEEKIFGEKKKVEPRPSAATELRNSYRSSGTYRSTRMSSSTGYGIGSLESRYRQGAPA</sequence>
<dbReference type="Proteomes" id="UP001286456">
    <property type="component" value="Unassembled WGS sequence"/>
</dbReference>
<dbReference type="AlphaFoldDB" id="A0AAE0MA52"/>
<organism evidence="2 3">
    <name type="scientific">Cercophora scortea</name>
    <dbReference type="NCBI Taxonomy" id="314031"/>
    <lineage>
        <taxon>Eukaryota</taxon>
        <taxon>Fungi</taxon>
        <taxon>Dikarya</taxon>
        <taxon>Ascomycota</taxon>
        <taxon>Pezizomycotina</taxon>
        <taxon>Sordariomycetes</taxon>
        <taxon>Sordariomycetidae</taxon>
        <taxon>Sordariales</taxon>
        <taxon>Lasiosphaeriaceae</taxon>
        <taxon>Cercophora</taxon>
    </lineage>
</organism>